<feature type="region of interest" description="Disordered" evidence="6">
    <location>
        <begin position="14"/>
        <end position="56"/>
    </location>
</feature>
<dbReference type="NCBIfam" id="TIGR00227">
    <property type="entry name" value="ribD_Cterm"/>
    <property type="match status" value="1"/>
</dbReference>
<feature type="chain" id="PRO_5044321481" description="5-amino-6-(5-phosphoribosylamino)uracil reductase" evidence="7">
    <location>
        <begin position="19"/>
        <end position="446"/>
    </location>
</feature>
<comment type="pathway">
    <text evidence="1">Cofactor biosynthesis; riboflavin biosynthesis; 5-amino-6-(D-ribitylamino)uracil from GTP: step 3/4.</text>
</comment>
<protein>
    <recommendedName>
        <fullName evidence="2">5-amino-6-(5-phosphoribosylamino)uracil reductase</fullName>
        <ecNumber evidence="2">1.1.1.193</ecNumber>
    </recommendedName>
</protein>
<feature type="compositionally biased region" description="Pro residues" evidence="6">
    <location>
        <begin position="14"/>
        <end position="23"/>
    </location>
</feature>
<evidence type="ECO:0000256" key="3">
    <source>
        <dbReference type="ARBA" id="ARBA00022857"/>
    </source>
</evidence>
<dbReference type="Gene3D" id="3.40.430.10">
    <property type="entry name" value="Dihydrofolate Reductase, subunit A"/>
    <property type="match status" value="1"/>
</dbReference>
<comment type="caution">
    <text evidence="9">The sequence shown here is derived from an EMBL/GenBank/DDBJ whole genome shotgun (WGS) entry which is preliminary data.</text>
</comment>
<keyword evidence="10" id="KW-1185">Reference proteome</keyword>
<evidence type="ECO:0000256" key="6">
    <source>
        <dbReference type="SAM" id="MobiDB-lite"/>
    </source>
</evidence>
<dbReference type="GO" id="GO:0008703">
    <property type="term" value="F:5-amino-6-(5-phosphoribosylamino)uracil reductase activity"/>
    <property type="evidence" value="ECO:0007669"/>
    <property type="project" value="UniProtKB-EC"/>
</dbReference>
<evidence type="ECO:0000256" key="2">
    <source>
        <dbReference type="ARBA" id="ARBA00013173"/>
    </source>
</evidence>
<accession>A0AB34ILF3</accession>
<dbReference type="InterPro" id="IPR050765">
    <property type="entry name" value="Riboflavin_Biosynth_HTPR"/>
</dbReference>
<keyword evidence="5" id="KW-0511">Multifunctional enzyme</keyword>
<dbReference type="EMBL" id="JBGBPQ010000022">
    <property type="protein sequence ID" value="KAL1503221.1"/>
    <property type="molecule type" value="Genomic_DNA"/>
</dbReference>
<dbReference type="AlphaFoldDB" id="A0AB34ILF3"/>
<dbReference type="GO" id="GO:0050661">
    <property type="term" value="F:NADP binding"/>
    <property type="evidence" value="ECO:0007669"/>
    <property type="project" value="InterPro"/>
</dbReference>
<dbReference type="GO" id="GO:0008835">
    <property type="term" value="F:diaminohydroxyphosphoribosylaminopyrimidine deaminase activity"/>
    <property type="evidence" value="ECO:0007669"/>
    <property type="project" value="InterPro"/>
</dbReference>
<dbReference type="SUPFAM" id="SSF53927">
    <property type="entry name" value="Cytidine deaminase-like"/>
    <property type="match status" value="1"/>
</dbReference>
<feature type="domain" description="CMP/dCMP-type deaminase" evidence="8">
    <location>
        <begin position="60"/>
        <end position="183"/>
    </location>
</feature>
<dbReference type="InterPro" id="IPR002125">
    <property type="entry name" value="CMP_dCMP_dom"/>
</dbReference>
<keyword evidence="4" id="KW-0560">Oxidoreductase</keyword>
<keyword evidence="7" id="KW-0732">Signal</keyword>
<gene>
    <name evidence="9" type="ORF">AB1Y20_011277</name>
</gene>
<dbReference type="InterPro" id="IPR016193">
    <property type="entry name" value="Cytidine_deaminase-like"/>
</dbReference>
<proteinExistence type="predicted"/>
<sequence length="446" mass="46722">MALVCLLASALLPPPAPARPTPSTPTHLPRSTAESFRPPAPTRARLPPPRSRAIRASLPPTHDEWMLYALRLAERGRLTTAPNPWVGCVIIGADGSTVLGEGWHVVKGGPHAEAAALADARERGVPREQMEGGTAYVTLEPCHAGVGKTTPPCDEALVASGLRRVHIALVDPDPTFGNAGVGHLREHGVDVTVGTAAAAVAASLRPYLHHRRTRLPYVVLKAAPSADGAIACADGSSQWITGGGARAHAQLLRASSRAILVGSGTALADEPRLTLRLDDAPVPPEWHTPAVGPLRVVLDGRGRVVSGPLLDPTLAPTLIFTTAAAPASSRRVWEAAGVEVCEVGAGPHGEGVSLEQVLVELGGRGVLQLMVEGGGALLGCFLAQRVAQQMRLYIGACVLGSDARRWIQAPIASSIEEAQRWKLLDVQRLGDDVCLDYLLPGGNFDP</sequence>
<dbReference type="PROSITE" id="PS51747">
    <property type="entry name" value="CYT_DCMP_DEAMINASES_2"/>
    <property type="match status" value="1"/>
</dbReference>
<dbReference type="Pfam" id="PF00383">
    <property type="entry name" value="dCMP_cyt_deam_1"/>
    <property type="match status" value="1"/>
</dbReference>
<dbReference type="Gene3D" id="3.40.140.10">
    <property type="entry name" value="Cytidine Deaminase, domain 2"/>
    <property type="match status" value="1"/>
</dbReference>
<dbReference type="InterPro" id="IPR011549">
    <property type="entry name" value="RibD_C"/>
</dbReference>
<dbReference type="InterPro" id="IPR024072">
    <property type="entry name" value="DHFR-like_dom_sf"/>
</dbReference>
<dbReference type="EC" id="1.1.1.193" evidence="2"/>
<name>A0AB34ILF3_PRYPA</name>
<evidence type="ECO:0000313" key="10">
    <source>
        <dbReference type="Proteomes" id="UP001515480"/>
    </source>
</evidence>
<dbReference type="Pfam" id="PF01872">
    <property type="entry name" value="RibD_C"/>
    <property type="match status" value="1"/>
</dbReference>
<dbReference type="InterPro" id="IPR004794">
    <property type="entry name" value="Eubact_RibD"/>
</dbReference>
<dbReference type="GO" id="GO:0009231">
    <property type="term" value="P:riboflavin biosynthetic process"/>
    <property type="evidence" value="ECO:0007669"/>
    <property type="project" value="InterPro"/>
</dbReference>
<evidence type="ECO:0000256" key="7">
    <source>
        <dbReference type="SAM" id="SignalP"/>
    </source>
</evidence>
<evidence type="ECO:0000259" key="8">
    <source>
        <dbReference type="PROSITE" id="PS51747"/>
    </source>
</evidence>
<dbReference type="InterPro" id="IPR002734">
    <property type="entry name" value="RibDG_C"/>
</dbReference>
<evidence type="ECO:0000256" key="5">
    <source>
        <dbReference type="ARBA" id="ARBA00023268"/>
    </source>
</evidence>
<evidence type="ECO:0000256" key="4">
    <source>
        <dbReference type="ARBA" id="ARBA00023002"/>
    </source>
</evidence>
<evidence type="ECO:0000313" key="9">
    <source>
        <dbReference type="EMBL" id="KAL1503221.1"/>
    </source>
</evidence>
<dbReference type="Proteomes" id="UP001515480">
    <property type="component" value="Unassembled WGS sequence"/>
</dbReference>
<dbReference type="NCBIfam" id="TIGR00326">
    <property type="entry name" value="eubact_ribD"/>
    <property type="match status" value="1"/>
</dbReference>
<keyword evidence="3" id="KW-0521">NADP</keyword>
<reference evidence="9 10" key="1">
    <citation type="journal article" date="2024" name="Science">
        <title>Giant polyketide synthase enzymes in the biosynthesis of giant marine polyether toxins.</title>
        <authorList>
            <person name="Fallon T.R."/>
            <person name="Shende V.V."/>
            <person name="Wierzbicki I.H."/>
            <person name="Pendleton A.L."/>
            <person name="Watervoot N.F."/>
            <person name="Auber R.P."/>
            <person name="Gonzalez D.J."/>
            <person name="Wisecaver J.H."/>
            <person name="Moore B.S."/>
        </authorList>
    </citation>
    <scope>NUCLEOTIDE SEQUENCE [LARGE SCALE GENOMIC DNA]</scope>
    <source>
        <strain evidence="9 10">12B1</strain>
    </source>
</reference>
<dbReference type="PANTHER" id="PTHR38011">
    <property type="entry name" value="DIHYDROFOLATE REDUCTASE FAMILY PROTEIN (AFU_ORTHOLOGUE AFUA_8G06820)"/>
    <property type="match status" value="1"/>
</dbReference>
<organism evidence="9 10">
    <name type="scientific">Prymnesium parvum</name>
    <name type="common">Toxic golden alga</name>
    <dbReference type="NCBI Taxonomy" id="97485"/>
    <lineage>
        <taxon>Eukaryota</taxon>
        <taxon>Haptista</taxon>
        <taxon>Haptophyta</taxon>
        <taxon>Prymnesiophyceae</taxon>
        <taxon>Prymnesiales</taxon>
        <taxon>Prymnesiaceae</taxon>
        <taxon>Prymnesium</taxon>
    </lineage>
</organism>
<dbReference type="PANTHER" id="PTHR38011:SF7">
    <property type="entry name" value="2,5-DIAMINO-6-RIBOSYLAMINO-4(3H)-PYRIMIDINONE 5'-PHOSPHATE REDUCTASE"/>
    <property type="match status" value="1"/>
</dbReference>
<feature type="compositionally biased region" description="Pro residues" evidence="6">
    <location>
        <begin position="38"/>
        <end position="50"/>
    </location>
</feature>
<evidence type="ECO:0000256" key="1">
    <source>
        <dbReference type="ARBA" id="ARBA00004910"/>
    </source>
</evidence>
<feature type="signal peptide" evidence="7">
    <location>
        <begin position="1"/>
        <end position="18"/>
    </location>
</feature>
<dbReference type="SUPFAM" id="SSF53597">
    <property type="entry name" value="Dihydrofolate reductase-like"/>
    <property type="match status" value="1"/>
</dbReference>